<evidence type="ECO:0000313" key="8">
    <source>
        <dbReference type="EMBL" id="TDT17912.1"/>
    </source>
</evidence>
<dbReference type="FunFam" id="1.10.10.60:FF:000141">
    <property type="entry name" value="TetR family transcriptional regulator"/>
    <property type="match status" value="1"/>
</dbReference>
<dbReference type="SUPFAM" id="SSF46689">
    <property type="entry name" value="Homeodomain-like"/>
    <property type="match status" value="1"/>
</dbReference>
<evidence type="ECO:0000256" key="2">
    <source>
        <dbReference type="ARBA" id="ARBA00023125"/>
    </source>
</evidence>
<dbReference type="AlphaFoldDB" id="A0A4R7I2S3"/>
<feature type="compositionally biased region" description="Basic and acidic residues" evidence="6">
    <location>
        <begin position="15"/>
        <end position="27"/>
    </location>
</feature>
<keyword evidence="2 4" id="KW-0238">DNA-binding</keyword>
<gene>
    <name evidence="8" type="ORF">BDK89_3525</name>
</gene>
<keyword evidence="1" id="KW-0805">Transcription regulation</keyword>
<feature type="coiled-coil region" evidence="5">
    <location>
        <begin position="72"/>
        <end position="99"/>
    </location>
</feature>
<dbReference type="GO" id="GO:0045892">
    <property type="term" value="P:negative regulation of DNA-templated transcription"/>
    <property type="evidence" value="ECO:0007669"/>
    <property type="project" value="UniProtKB-ARBA"/>
</dbReference>
<feature type="region of interest" description="Disordered" evidence="6">
    <location>
        <begin position="1"/>
        <end position="27"/>
    </location>
</feature>
<dbReference type="Proteomes" id="UP000294558">
    <property type="component" value="Unassembled WGS sequence"/>
</dbReference>
<dbReference type="PANTHER" id="PTHR30055:SF234">
    <property type="entry name" value="HTH-TYPE TRANSCRIPTIONAL REGULATOR BETI"/>
    <property type="match status" value="1"/>
</dbReference>
<dbReference type="EMBL" id="SOAU01000001">
    <property type="protein sequence ID" value="TDT17912.1"/>
    <property type="molecule type" value="Genomic_DNA"/>
</dbReference>
<dbReference type="InterPro" id="IPR001647">
    <property type="entry name" value="HTH_TetR"/>
</dbReference>
<dbReference type="Gene3D" id="1.10.357.10">
    <property type="entry name" value="Tetracycline Repressor, domain 2"/>
    <property type="match status" value="1"/>
</dbReference>
<proteinExistence type="predicted"/>
<dbReference type="OrthoDB" id="5112469at2"/>
<sequence length="211" mass="22769">MGGTSGTASASTGERAGERRLTEQGRERKEQLVAAAMELFADRGYAATRISDICAEAGVAKGLFYWYFPTKVDLFNELVRTMRQRLRRAQAEAMAAESSALDKIRAGTEASVGFIAEHAHYFALVEVERADPAVTEALKSTNRVYRDDVVALIRQAQADGEVADGDPRLLALGVLGAVSSFGSAFRNGQIDLDPDDLAPFVGRWVVGALRA</sequence>
<dbReference type="SUPFAM" id="SSF48498">
    <property type="entry name" value="Tetracyclin repressor-like, C-terminal domain"/>
    <property type="match status" value="1"/>
</dbReference>
<name>A0A4R7I2S3_9ACTN</name>
<evidence type="ECO:0000256" key="4">
    <source>
        <dbReference type="PROSITE-ProRule" id="PRU00335"/>
    </source>
</evidence>
<dbReference type="InterPro" id="IPR036271">
    <property type="entry name" value="Tet_transcr_reg_TetR-rel_C_sf"/>
</dbReference>
<feature type="compositionally biased region" description="Low complexity" evidence="6">
    <location>
        <begin position="1"/>
        <end position="14"/>
    </location>
</feature>
<protein>
    <submittedName>
        <fullName evidence="8">TetR family transcriptional regulator</fullName>
    </submittedName>
</protein>
<accession>A0A4R7I2S3</accession>
<dbReference type="PROSITE" id="PS50977">
    <property type="entry name" value="HTH_TETR_2"/>
    <property type="match status" value="1"/>
</dbReference>
<feature type="domain" description="HTH tetR-type" evidence="7">
    <location>
        <begin position="26"/>
        <end position="86"/>
    </location>
</feature>
<evidence type="ECO:0000256" key="6">
    <source>
        <dbReference type="SAM" id="MobiDB-lite"/>
    </source>
</evidence>
<keyword evidence="3" id="KW-0804">Transcription</keyword>
<dbReference type="InterPro" id="IPR050109">
    <property type="entry name" value="HTH-type_TetR-like_transc_reg"/>
</dbReference>
<dbReference type="Gene3D" id="1.10.10.60">
    <property type="entry name" value="Homeodomain-like"/>
    <property type="match status" value="1"/>
</dbReference>
<keyword evidence="9" id="KW-1185">Reference proteome</keyword>
<evidence type="ECO:0000256" key="3">
    <source>
        <dbReference type="ARBA" id="ARBA00023163"/>
    </source>
</evidence>
<dbReference type="Pfam" id="PF17932">
    <property type="entry name" value="TetR_C_24"/>
    <property type="match status" value="1"/>
</dbReference>
<dbReference type="InterPro" id="IPR009057">
    <property type="entry name" value="Homeodomain-like_sf"/>
</dbReference>
<dbReference type="GO" id="GO:0000976">
    <property type="term" value="F:transcription cis-regulatory region binding"/>
    <property type="evidence" value="ECO:0007669"/>
    <property type="project" value="TreeGrafter"/>
</dbReference>
<dbReference type="PANTHER" id="PTHR30055">
    <property type="entry name" value="HTH-TYPE TRANSCRIPTIONAL REGULATOR RUTR"/>
    <property type="match status" value="1"/>
</dbReference>
<dbReference type="InterPro" id="IPR041490">
    <property type="entry name" value="KstR2_TetR_C"/>
</dbReference>
<evidence type="ECO:0000256" key="1">
    <source>
        <dbReference type="ARBA" id="ARBA00023015"/>
    </source>
</evidence>
<keyword evidence="5" id="KW-0175">Coiled coil</keyword>
<comment type="caution">
    <text evidence="8">The sequence shown here is derived from an EMBL/GenBank/DDBJ whole genome shotgun (WGS) entry which is preliminary data.</text>
</comment>
<organism evidence="8 9">
    <name type="scientific">Ilumatobacter fluminis</name>
    <dbReference type="NCBI Taxonomy" id="467091"/>
    <lineage>
        <taxon>Bacteria</taxon>
        <taxon>Bacillati</taxon>
        <taxon>Actinomycetota</taxon>
        <taxon>Acidimicrobiia</taxon>
        <taxon>Acidimicrobiales</taxon>
        <taxon>Ilumatobacteraceae</taxon>
        <taxon>Ilumatobacter</taxon>
    </lineage>
</organism>
<dbReference type="RefSeq" id="WP_133870163.1">
    <property type="nucleotide sequence ID" value="NZ_JAVJPS010000030.1"/>
</dbReference>
<feature type="DNA-binding region" description="H-T-H motif" evidence="4">
    <location>
        <begin position="49"/>
        <end position="68"/>
    </location>
</feature>
<evidence type="ECO:0000259" key="7">
    <source>
        <dbReference type="PROSITE" id="PS50977"/>
    </source>
</evidence>
<dbReference type="Pfam" id="PF00440">
    <property type="entry name" value="TetR_N"/>
    <property type="match status" value="1"/>
</dbReference>
<evidence type="ECO:0000256" key="5">
    <source>
        <dbReference type="SAM" id="Coils"/>
    </source>
</evidence>
<evidence type="ECO:0000313" key="9">
    <source>
        <dbReference type="Proteomes" id="UP000294558"/>
    </source>
</evidence>
<dbReference type="PRINTS" id="PR00455">
    <property type="entry name" value="HTHTETR"/>
</dbReference>
<dbReference type="GO" id="GO:0003700">
    <property type="term" value="F:DNA-binding transcription factor activity"/>
    <property type="evidence" value="ECO:0007669"/>
    <property type="project" value="TreeGrafter"/>
</dbReference>
<reference evidence="8 9" key="1">
    <citation type="submission" date="2019-03" db="EMBL/GenBank/DDBJ databases">
        <title>Sequencing the genomes of 1000 actinobacteria strains.</title>
        <authorList>
            <person name="Klenk H.-P."/>
        </authorList>
    </citation>
    <scope>NUCLEOTIDE SEQUENCE [LARGE SCALE GENOMIC DNA]</scope>
    <source>
        <strain evidence="8 9">DSM 18936</strain>
    </source>
</reference>